<keyword evidence="3" id="KW-0121">Carboxypeptidase</keyword>
<protein>
    <submittedName>
        <fullName evidence="3">Zinc carboxypeptidase family protein</fullName>
    </submittedName>
</protein>
<keyword evidence="3" id="KW-0645">Protease</keyword>
<dbReference type="Proteomes" id="UP000039865">
    <property type="component" value="Unassembled WGS sequence"/>
</dbReference>
<gene>
    <name evidence="3" type="primary">Contig8941.g9558</name>
    <name evidence="3" type="ORF">STYLEM_2874</name>
</gene>
<dbReference type="Gene3D" id="2.60.40.3120">
    <property type="match status" value="1"/>
</dbReference>
<dbReference type="AlphaFoldDB" id="A0A077ZVF0"/>
<evidence type="ECO:0000256" key="1">
    <source>
        <dbReference type="ARBA" id="ARBA00001947"/>
    </source>
</evidence>
<dbReference type="GO" id="GO:0004180">
    <property type="term" value="F:carboxypeptidase activity"/>
    <property type="evidence" value="ECO:0007669"/>
    <property type="project" value="UniProtKB-KW"/>
</dbReference>
<feature type="compositionally biased region" description="Basic and acidic residues" evidence="2">
    <location>
        <begin position="195"/>
        <end position="208"/>
    </location>
</feature>
<accession>A0A077ZVF0</accession>
<feature type="region of interest" description="Disordered" evidence="2">
    <location>
        <begin position="177"/>
        <end position="208"/>
    </location>
</feature>
<dbReference type="SUPFAM" id="SSF53187">
    <property type="entry name" value="Zn-dependent exopeptidases"/>
    <property type="match status" value="1"/>
</dbReference>
<feature type="compositionally biased region" description="Polar residues" evidence="2">
    <location>
        <begin position="177"/>
        <end position="191"/>
    </location>
</feature>
<comment type="cofactor">
    <cofactor evidence="1">
        <name>Zn(2+)</name>
        <dbReference type="ChEBI" id="CHEBI:29105"/>
    </cofactor>
</comment>
<keyword evidence="3" id="KW-0378">Hydrolase</keyword>
<dbReference type="OrthoDB" id="10249045at2759"/>
<dbReference type="Gene3D" id="3.40.630.10">
    <property type="entry name" value="Zn peptidases"/>
    <property type="match status" value="1"/>
</dbReference>
<reference evidence="3 4" key="1">
    <citation type="submission" date="2014-06" db="EMBL/GenBank/DDBJ databases">
        <authorList>
            <person name="Swart Estienne"/>
        </authorList>
    </citation>
    <scope>NUCLEOTIDE SEQUENCE [LARGE SCALE GENOMIC DNA]</scope>
    <source>
        <strain evidence="3 4">130c</strain>
    </source>
</reference>
<proteinExistence type="predicted"/>
<evidence type="ECO:0000313" key="4">
    <source>
        <dbReference type="Proteomes" id="UP000039865"/>
    </source>
</evidence>
<sequence length="893" mass="105265">MLTHCLFHNKLKTRLEKNLLRVSASLLLRVPQVDIVLRLDDAFMPSPEPLPTTGKYSLGPDMIFGWKPSNIEEIEKFKWNQRRKLKKLPESSFEEQEEKKKEPEQPKISLRQQRKERELNLKNLEKQVELLKQVRKQKKKPPKKSKIQIPFIKVEDDFARNRRGNLNDSQLTVNKSLLGSQSKLKTPSKSPSRGFFREGSRSRFRKKKDDQVDFVKPEDLVVQNQDDILMVNQSMIRDEYIDFVDDLLDDLEDLQEVDLMYQSLYNNSFKDIFSKVQFDPVVIIRNDPNLRPKSGWFFFSVKNLPHNQPVKFKIINIKEKLQSIKQREGIWSYSVRNNLNHAQEWMNNRCYDIKITKNRYFTQCMWSYTANQINDHTFFALYQPYTYSNLLTFINSKKIDPEERGFHYQKQVLCQCPGGLQVPIITIEDVKVRERRLGLVPRTKDDQKIKVILLIGRQTPADPFSSRMMEGFINFIVGDTEIAKRLRHRFIFKIVPMVCVDGVVLGNTITSILGVDMPNNWREPDLVKNPVAIELKRHMKNLEIQFQCQVFAFFDIKTAFSQSQTFFETLEYGNEDAFDRFLKISNVLLGVITIQTVFIDKNKTNFDQVKKIKQEKKEYESFLELTKRLNIPINNQFIELQKRQLLMAEDVSEEGLTGEILKYIKKTFEDLANYALTYNKIGKETDEADYDPDGDHDSPHSLSNLMKKKPRFSRLDLTYQQQMYRGKDFRIDLFAKKRPSQDSRLKPNTMLNISDEQRRAWQSKNASHILISKEGSKSKFTSHDYKEILNKTQNAEAFKFSYFKLTDIAKKSMTPFVKSPKDKANRYNILLRSSYMNDFFFSRIEENELYEKNFKQQQERTKSINNLINRLPAVIDKTPKHYRHLSQSQQGTN</sequence>
<dbReference type="EMBL" id="CCKQ01002778">
    <property type="protein sequence ID" value="CDW73885.1"/>
    <property type="molecule type" value="Genomic_DNA"/>
</dbReference>
<evidence type="ECO:0000313" key="3">
    <source>
        <dbReference type="EMBL" id="CDW73885.1"/>
    </source>
</evidence>
<feature type="region of interest" description="Disordered" evidence="2">
    <location>
        <begin position="89"/>
        <end position="113"/>
    </location>
</feature>
<evidence type="ECO:0000256" key="2">
    <source>
        <dbReference type="SAM" id="MobiDB-lite"/>
    </source>
</evidence>
<keyword evidence="4" id="KW-1185">Reference proteome</keyword>
<name>A0A077ZVF0_STYLE</name>
<dbReference type="InParanoid" id="A0A077ZVF0"/>
<dbReference type="InterPro" id="IPR050821">
    <property type="entry name" value="Cytosolic_carboxypeptidase"/>
</dbReference>
<dbReference type="PANTHER" id="PTHR12756:SF11">
    <property type="entry name" value="CYTOSOLIC CARBOXYPEPTIDASE 1"/>
    <property type="match status" value="1"/>
</dbReference>
<organism evidence="3 4">
    <name type="scientific">Stylonychia lemnae</name>
    <name type="common">Ciliate</name>
    <dbReference type="NCBI Taxonomy" id="5949"/>
    <lineage>
        <taxon>Eukaryota</taxon>
        <taxon>Sar</taxon>
        <taxon>Alveolata</taxon>
        <taxon>Ciliophora</taxon>
        <taxon>Intramacronucleata</taxon>
        <taxon>Spirotrichea</taxon>
        <taxon>Stichotrichia</taxon>
        <taxon>Sporadotrichida</taxon>
        <taxon>Oxytrichidae</taxon>
        <taxon>Stylonychinae</taxon>
        <taxon>Stylonychia</taxon>
    </lineage>
</organism>
<dbReference type="PANTHER" id="PTHR12756">
    <property type="entry name" value="CYTOSOLIC CARBOXYPEPTIDASE"/>
    <property type="match status" value="1"/>
</dbReference>